<sequence length="236" mass="26652">MSPCFLFKIDEIGEDRNAATLVDRLGNWIPSTDAGVNRRIHGGVSGTVWFCDKQQIYPVSQLPAGSVLFKQYSMYFGAGFGFWVLRGDATNPQDYDSWQPLRFDHSNTDYSSYLTNAGQHPTLRVQRSDQQWPRMLLPDIYHAQIWTNTQAYGGLTGDLPILLALIAHSVPRDRLPSVLPTLFNEGAWGVHQLRWPRTNQRGVVVTVYTCPSTWAGGSTTHELEQYEHGALGKYYN</sequence>
<evidence type="ECO:0000313" key="2">
    <source>
        <dbReference type="Proteomes" id="UP000481861"/>
    </source>
</evidence>
<dbReference type="AlphaFoldDB" id="A0A7C8I592"/>
<proteinExistence type="predicted"/>
<keyword evidence="2" id="KW-1185">Reference proteome</keyword>
<dbReference type="Proteomes" id="UP000481861">
    <property type="component" value="Unassembled WGS sequence"/>
</dbReference>
<organism evidence="1 2">
    <name type="scientific">Massariosphaeria phaeospora</name>
    <dbReference type="NCBI Taxonomy" id="100035"/>
    <lineage>
        <taxon>Eukaryota</taxon>
        <taxon>Fungi</taxon>
        <taxon>Dikarya</taxon>
        <taxon>Ascomycota</taxon>
        <taxon>Pezizomycotina</taxon>
        <taxon>Dothideomycetes</taxon>
        <taxon>Pleosporomycetidae</taxon>
        <taxon>Pleosporales</taxon>
        <taxon>Pleosporales incertae sedis</taxon>
        <taxon>Massariosphaeria</taxon>
    </lineage>
</organism>
<protein>
    <submittedName>
        <fullName evidence="1">Uncharacterized protein</fullName>
    </submittedName>
</protein>
<name>A0A7C8I592_9PLEO</name>
<accession>A0A7C8I592</accession>
<dbReference type="OrthoDB" id="5243686at2759"/>
<dbReference type="EMBL" id="JAADJZ010000012">
    <property type="protein sequence ID" value="KAF2871177.1"/>
    <property type="molecule type" value="Genomic_DNA"/>
</dbReference>
<comment type="caution">
    <text evidence="1">The sequence shown here is derived from an EMBL/GenBank/DDBJ whole genome shotgun (WGS) entry which is preliminary data.</text>
</comment>
<gene>
    <name evidence="1" type="ORF">BDV95DRAFT_607448</name>
</gene>
<reference evidence="1 2" key="1">
    <citation type="submission" date="2020-01" db="EMBL/GenBank/DDBJ databases">
        <authorList>
            <consortium name="DOE Joint Genome Institute"/>
            <person name="Haridas S."/>
            <person name="Albert R."/>
            <person name="Binder M."/>
            <person name="Bloem J."/>
            <person name="Labutti K."/>
            <person name="Salamov A."/>
            <person name="Andreopoulos B."/>
            <person name="Baker S.E."/>
            <person name="Barry K."/>
            <person name="Bills G."/>
            <person name="Bluhm B.H."/>
            <person name="Cannon C."/>
            <person name="Castanera R."/>
            <person name="Culley D.E."/>
            <person name="Daum C."/>
            <person name="Ezra D."/>
            <person name="Gonzalez J.B."/>
            <person name="Henrissat B."/>
            <person name="Kuo A."/>
            <person name="Liang C."/>
            <person name="Lipzen A."/>
            <person name="Lutzoni F."/>
            <person name="Magnuson J."/>
            <person name="Mondo S."/>
            <person name="Nolan M."/>
            <person name="Ohm R."/>
            <person name="Pangilinan J."/>
            <person name="Park H.-J.H."/>
            <person name="Ramirez L."/>
            <person name="Alfaro M."/>
            <person name="Sun H."/>
            <person name="Tritt A."/>
            <person name="Yoshinaga Y."/>
            <person name="Zwiers L.-H.L."/>
            <person name="Turgeon B.G."/>
            <person name="Goodwin S.B."/>
            <person name="Spatafora J.W."/>
            <person name="Crous P.W."/>
            <person name="Grigoriev I.V."/>
        </authorList>
    </citation>
    <scope>NUCLEOTIDE SEQUENCE [LARGE SCALE GENOMIC DNA]</scope>
    <source>
        <strain evidence="1 2">CBS 611.86</strain>
    </source>
</reference>
<evidence type="ECO:0000313" key="1">
    <source>
        <dbReference type="EMBL" id="KAF2871177.1"/>
    </source>
</evidence>